<gene>
    <name evidence="2" type="ORF">Goarm_020425</name>
</gene>
<comment type="caution">
    <text evidence="2">The sequence shown here is derived from an EMBL/GenBank/DDBJ whole genome shotgun (WGS) entry which is preliminary data.</text>
</comment>
<reference evidence="2 3" key="1">
    <citation type="journal article" date="2019" name="Genome Biol. Evol.">
        <title>Insights into the evolution of the New World diploid cottons (Gossypium, subgenus Houzingenia) based on genome sequencing.</title>
        <authorList>
            <person name="Grover C.E."/>
            <person name="Arick M.A. 2nd"/>
            <person name="Thrash A."/>
            <person name="Conover J.L."/>
            <person name="Sanders W.S."/>
            <person name="Peterson D.G."/>
            <person name="Frelichowski J.E."/>
            <person name="Scheffler J.A."/>
            <person name="Scheffler B.E."/>
            <person name="Wendel J.F."/>
        </authorList>
    </citation>
    <scope>NUCLEOTIDE SEQUENCE [LARGE SCALE GENOMIC DNA]</scope>
    <source>
        <strain evidence="2">6</strain>
        <tissue evidence="2">Leaf</tissue>
    </source>
</reference>
<name>A0A7J9IPE1_9ROSI</name>
<sequence length="122" mass="13768">MSTTLAPKKYKDAIYMKVNLELPASLSAGDMCMAKTAKQVVEVMDHEKKSITFKMLEGDLMEEYKSFVITIQTSPKSDGKGSIVHWTLDYEKLHEGIGHPESLLQFFIELTADMAAHLRKET</sequence>
<feature type="domain" description="Bet v I/Major latex protein" evidence="1">
    <location>
        <begin position="9"/>
        <end position="121"/>
    </location>
</feature>
<proteinExistence type="predicted"/>
<dbReference type="InterPro" id="IPR000916">
    <property type="entry name" value="Bet_v_I/MLP"/>
</dbReference>
<organism evidence="2 3">
    <name type="scientific">Gossypium armourianum</name>
    <dbReference type="NCBI Taxonomy" id="34283"/>
    <lineage>
        <taxon>Eukaryota</taxon>
        <taxon>Viridiplantae</taxon>
        <taxon>Streptophyta</taxon>
        <taxon>Embryophyta</taxon>
        <taxon>Tracheophyta</taxon>
        <taxon>Spermatophyta</taxon>
        <taxon>Magnoliopsida</taxon>
        <taxon>eudicotyledons</taxon>
        <taxon>Gunneridae</taxon>
        <taxon>Pentapetalae</taxon>
        <taxon>rosids</taxon>
        <taxon>malvids</taxon>
        <taxon>Malvales</taxon>
        <taxon>Malvaceae</taxon>
        <taxon>Malvoideae</taxon>
        <taxon>Gossypium</taxon>
    </lineage>
</organism>
<keyword evidence="3" id="KW-1185">Reference proteome</keyword>
<dbReference type="InterPro" id="IPR051761">
    <property type="entry name" value="MLP-like_ligand-binding"/>
</dbReference>
<dbReference type="PANTHER" id="PTHR31907">
    <property type="entry name" value="MLP-LIKE PROTEIN 423"/>
    <property type="match status" value="1"/>
</dbReference>
<dbReference type="Proteomes" id="UP000593575">
    <property type="component" value="Unassembled WGS sequence"/>
</dbReference>
<evidence type="ECO:0000313" key="3">
    <source>
        <dbReference type="Proteomes" id="UP000593575"/>
    </source>
</evidence>
<dbReference type="InterPro" id="IPR023393">
    <property type="entry name" value="START-like_dom_sf"/>
</dbReference>
<dbReference type="SUPFAM" id="SSF55961">
    <property type="entry name" value="Bet v1-like"/>
    <property type="match status" value="1"/>
</dbReference>
<dbReference type="AlphaFoldDB" id="A0A7J9IPE1"/>
<dbReference type="Gene3D" id="3.30.530.20">
    <property type="match status" value="1"/>
</dbReference>
<accession>A0A7J9IPE1</accession>
<dbReference type="GO" id="GO:0006952">
    <property type="term" value="P:defense response"/>
    <property type="evidence" value="ECO:0007669"/>
    <property type="project" value="InterPro"/>
</dbReference>
<evidence type="ECO:0000313" key="2">
    <source>
        <dbReference type="EMBL" id="MBA0823713.1"/>
    </source>
</evidence>
<dbReference type="SMART" id="SM01037">
    <property type="entry name" value="Bet_v_1"/>
    <property type="match status" value="1"/>
</dbReference>
<dbReference type="EMBL" id="JABFAE010000002">
    <property type="protein sequence ID" value="MBA0823713.1"/>
    <property type="molecule type" value="Genomic_DNA"/>
</dbReference>
<dbReference type="Pfam" id="PF00407">
    <property type="entry name" value="Bet_v_1"/>
    <property type="match status" value="1"/>
</dbReference>
<protein>
    <recommendedName>
        <fullName evidence="1">Bet v I/Major latex protein domain-containing protein</fullName>
    </recommendedName>
</protein>
<evidence type="ECO:0000259" key="1">
    <source>
        <dbReference type="SMART" id="SM01037"/>
    </source>
</evidence>